<name>A0A512M3T6_9BACT</name>
<evidence type="ECO:0000313" key="6">
    <source>
        <dbReference type="EMBL" id="GEP41405.1"/>
    </source>
</evidence>
<feature type="domain" description="Ig-like" evidence="5">
    <location>
        <begin position="376"/>
        <end position="462"/>
    </location>
</feature>
<evidence type="ECO:0000259" key="5">
    <source>
        <dbReference type="PROSITE" id="PS50835"/>
    </source>
</evidence>
<dbReference type="PROSITE" id="PS50835">
    <property type="entry name" value="IG_LIKE"/>
    <property type="match status" value="2"/>
</dbReference>
<keyword evidence="1" id="KW-0677">Repeat</keyword>
<feature type="chain" id="PRO_5022132861" description="Ig-like domain-containing protein" evidence="4">
    <location>
        <begin position="25"/>
        <end position="1177"/>
    </location>
</feature>
<dbReference type="GO" id="GO:0005886">
    <property type="term" value="C:plasma membrane"/>
    <property type="evidence" value="ECO:0007669"/>
    <property type="project" value="TreeGrafter"/>
</dbReference>
<keyword evidence="4" id="KW-0732">Signal</keyword>
<proteinExistence type="predicted"/>
<dbReference type="RefSeq" id="WP_146848864.1">
    <property type="nucleotide sequence ID" value="NZ_BKAG01000003.1"/>
</dbReference>
<comment type="caution">
    <text evidence="6">The sequence shown here is derived from an EMBL/GenBank/DDBJ whole genome shotgun (WGS) entry which is preliminary data.</text>
</comment>
<accession>A0A512M3T6</accession>
<dbReference type="AlphaFoldDB" id="A0A512M3T6"/>
<dbReference type="PANTHER" id="PTHR44170">
    <property type="entry name" value="PROTEIN SIDEKICK"/>
    <property type="match status" value="1"/>
</dbReference>
<dbReference type="GO" id="GO:0098632">
    <property type="term" value="F:cell-cell adhesion mediator activity"/>
    <property type="evidence" value="ECO:0007669"/>
    <property type="project" value="TreeGrafter"/>
</dbReference>
<keyword evidence="2" id="KW-1015">Disulfide bond</keyword>
<dbReference type="SUPFAM" id="SSF117281">
    <property type="entry name" value="Kelch motif"/>
    <property type="match status" value="1"/>
</dbReference>
<reference evidence="6 7" key="1">
    <citation type="submission" date="2019-07" db="EMBL/GenBank/DDBJ databases">
        <title>Whole genome shotgun sequence of Brevifollis gellanilyticus NBRC 108608.</title>
        <authorList>
            <person name="Hosoyama A."/>
            <person name="Uohara A."/>
            <person name="Ohji S."/>
            <person name="Ichikawa N."/>
        </authorList>
    </citation>
    <scope>NUCLEOTIDE SEQUENCE [LARGE SCALE GENOMIC DNA]</scope>
    <source>
        <strain evidence="6 7">NBRC 108608</strain>
    </source>
</reference>
<keyword evidence="7" id="KW-1185">Reference proteome</keyword>
<dbReference type="Proteomes" id="UP000321577">
    <property type="component" value="Unassembled WGS sequence"/>
</dbReference>
<dbReference type="EMBL" id="BKAG01000003">
    <property type="protein sequence ID" value="GEP41405.1"/>
    <property type="molecule type" value="Genomic_DNA"/>
</dbReference>
<dbReference type="SMART" id="SM00409">
    <property type="entry name" value="IG"/>
    <property type="match status" value="4"/>
</dbReference>
<evidence type="ECO:0000256" key="2">
    <source>
        <dbReference type="ARBA" id="ARBA00023157"/>
    </source>
</evidence>
<evidence type="ECO:0000256" key="4">
    <source>
        <dbReference type="SAM" id="SignalP"/>
    </source>
</evidence>
<dbReference type="SUPFAM" id="SSF48726">
    <property type="entry name" value="Immunoglobulin"/>
    <property type="match status" value="3"/>
</dbReference>
<dbReference type="InterPro" id="IPR015915">
    <property type="entry name" value="Kelch-typ_b-propeller"/>
</dbReference>
<dbReference type="Gene3D" id="2.60.40.10">
    <property type="entry name" value="Immunoglobulins"/>
    <property type="match status" value="4"/>
</dbReference>
<feature type="domain" description="Ig-like" evidence="5">
    <location>
        <begin position="552"/>
        <end position="668"/>
    </location>
</feature>
<feature type="region of interest" description="Disordered" evidence="3">
    <location>
        <begin position="588"/>
        <end position="609"/>
    </location>
</feature>
<dbReference type="InterPro" id="IPR003599">
    <property type="entry name" value="Ig_sub"/>
</dbReference>
<dbReference type="InterPro" id="IPR007110">
    <property type="entry name" value="Ig-like_dom"/>
</dbReference>
<gene>
    <name evidence="6" type="ORF">BGE01nite_06960</name>
</gene>
<dbReference type="PANTHER" id="PTHR44170:SF49">
    <property type="entry name" value="PROTEIN SIDEKICK-1 ISOFORM X1"/>
    <property type="match status" value="1"/>
</dbReference>
<sequence length="1177" mass="128842">MSPRRFSFWAIALSLFVLPVLAQAQTHLSWLQRSGVGSPGPRYASAMAYDEIREVTLLYGGDLNTGTTPGSYVPPQDPLMYNQHDLWKYDGVQWAQMTVTGTLPLTSVGATMVFHPGLQRVILLGGNSLESDRHIMWSFIFDTPSSGHWIIEDTNVPMNYGAIGLAYDYSRQVLVLVGAGGFRNVQGRETWEWDTAVWTQKALMPPVQSPYSIHQWRPCFAYHAASGKLVLAHDQAVNGSPAGAVTTTHTFDGTTWTQMPTGSLAPPLGTIYFNANREMVYDSHRRRLVAVDSTSSYDFDGVNWRVAGPSFNFPNGPGTASGLSGRQGTCVAFDKKRGVLVRYGGGNQTTPGQNYNTFAETWELQRTNTAIQLINPNIHITNPLVLCTGENLTLHLLVTIGNGPNSSAGIAYEWFKDGAPVSGAPGQPWLYLKNNVTPADTGVYQARATDTWGNRVESNPVNVFVHNIPSITQHPQDRRLIPGESFALQGAYNSTLPANIFWSKDGVIIPGANSLTYSKSNVTLADAGEYRLNVLVSCVNVMSHAAIVSVGPRIVSQPTFPVNPNAGTTPVTMVVTGDGAGAVAGTYTAGADPTLHPDRRAPDDATTPLPMSFTWRHEGVPISNGAKYTITNTALTSSLQINLPDYEDEGYYDCVVTDASGPAYAKITNRQELLLHPLAPPYLTLLQSRGPEPRTRSGMVYDSLRRRTVLFGGEAFGVSPRSTFTTPMHFTSNDTWEWDGQVWVKRNPVNRPPPMSQFGITYDSARGRTIIFGGYKDTPPNYQNGFEVINNDIWEWDGANWTQIIPPSSPPARLSPVMCYDSIRGETLMIGGSNFNPEPADYYGSRKMLWAWNGVQWTQRGLAPGGSNEPYIGGDHAMAFDPGRGVAVLFGHFGTNSYPVWEWNGTTWAGVFPPVDLRVMDSRVSRSAFYDPVRRRIGLPILSNNLFPGYNGVCTVVWWDGVRLIKGENTTIDSINNTTPGYSDAMPFGQDKDLGVFDFHRRCFVWHDTPGFVNTGPSYTHELHFSAKVKPVHQPVEVFFASSENIQIRSIHAGQRPLIHQWHKDGVSLPENAHTMGAATPTLTINSATAADSGNYHVRVSNAMNQVIGQNIRLTLMNSGVGTVVQGVGLVLSWPGATGILETAPAPNGPWTAVHGATPPYSVAMDEASRFYRVRYP</sequence>
<feature type="signal peptide" evidence="4">
    <location>
        <begin position="1"/>
        <end position="24"/>
    </location>
</feature>
<dbReference type="InterPro" id="IPR013783">
    <property type="entry name" value="Ig-like_fold"/>
</dbReference>
<dbReference type="InterPro" id="IPR013098">
    <property type="entry name" value="Ig_I-set"/>
</dbReference>
<evidence type="ECO:0000313" key="7">
    <source>
        <dbReference type="Proteomes" id="UP000321577"/>
    </source>
</evidence>
<evidence type="ECO:0000256" key="3">
    <source>
        <dbReference type="SAM" id="MobiDB-lite"/>
    </source>
</evidence>
<dbReference type="Pfam" id="PF07679">
    <property type="entry name" value="I-set"/>
    <property type="match status" value="2"/>
</dbReference>
<dbReference type="OrthoDB" id="134503at2"/>
<dbReference type="InterPro" id="IPR036179">
    <property type="entry name" value="Ig-like_dom_sf"/>
</dbReference>
<protein>
    <recommendedName>
        <fullName evidence="5">Ig-like domain-containing protein</fullName>
    </recommendedName>
</protein>
<organism evidence="6 7">
    <name type="scientific">Brevifollis gellanilyticus</name>
    <dbReference type="NCBI Taxonomy" id="748831"/>
    <lineage>
        <taxon>Bacteria</taxon>
        <taxon>Pseudomonadati</taxon>
        <taxon>Verrucomicrobiota</taxon>
        <taxon>Verrucomicrobiia</taxon>
        <taxon>Verrucomicrobiales</taxon>
        <taxon>Verrucomicrobiaceae</taxon>
    </lineage>
</organism>
<evidence type="ECO:0000256" key="1">
    <source>
        <dbReference type="ARBA" id="ARBA00022737"/>
    </source>
</evidence>